<dbReference type="SUPFAM" id="SSF53474">
    <property type="entry name" value="alpha/beta-Hydrolases"/>
    <property type="match status" value="1"/>
</dbReference>
<dbReference type="EMBL" id="QFQP01000013">
    <property type="protein sequence ID" value="PZR11827.1"/>
    <property type="molecule type" value="Genomic_DNA"/>
</dbReference>
<comment type="caution">
    <text evidence="2">The sequence shown here is derived from an EMBL/GenBank/DDBJ whole genome shotgun (WGS) entry which is preliminary data.</text>
</comment>
<name>A0A2W5TD47_9BACT</name>
<dbReference type="Pfam" id="PF12697">
    <property type="entry name" value="Abhydrolase_6"/>
    <property type="match status" value="1"/>
</dbReference>
<dbReference type="InterPro" id="IPR000073">
    <property type="entry name" value="AB_hydrolase_1"/>
</dbReference>
<dbReference type="Proteomes" id="UP000249061">
    <property type="component" value="Unassembled WGS sequence"/>
</dbReference>
<protein>
    <recommendedName>
        <fullName evidence="1">AB hydrolase-1 domain-containing protein</fullName>
    </recommendedName>
</protein>
<sequence>MLLLSGCFLRARNVEERSGYSTVYGTVRAQPGVPEGTRWVVLFKKGRSGWVRYSQIRFSDVRSFEFLCRGGVYRLVAFVDVDGNHKLDDGEPRVEAADPIEVLPGKPIVDVRLELGHALTRLELPVVLPHPDQLNMRGVVQLRLGDLATIDDARFGAEAGELGYWQTAEFTKRYGVGISFLEPYDPGKTPVLFIHGARGHPSEFATFIKALDRSRFQAWVLSYPSGASLSFNSSMAQEMLETLWNRHHFESLHVVAHSMGGLLARDIVTQLASAPTGRYVNTLVTFSTPWGGVAAAKYGVDAAPSVVSSWADVAVDSEFLTTMLERPLLPKHYLFFGYEGGAGTDGVVAISSQLHDDVQKQASKVFGFSSTHTGILLNPEAAKMLNDVLLANE</sequence>
<dbReference type="InterPro" id="IPR029058">
    <property type="entry name" value="AB_hydrolase_fold"/>
</dbReference>
<gene>
    <name evidence="2" type="ORF">DI536_15940</name>
</gene>
<dbReference type="AlphaFoldDB" id="A0A2W5TD47"/>
<proteinExistence type="predicted"/>
<reference evidence="2 3" key="1">
    <citation type="submission" date="2017-08" db="EMBL/GenBank/DDBJ databases">
        <title>Infants hospitalized years apart are colonized by the same room-sourced microbial strains.</title>
        <authorList>
            <person name="Brooks B."/>
            <person name="Olm M.R."/>
            <person name="Firek B.A."/>
            <person name="Baker R."/>
            <person name="Thomas B.C."/>
            <person name="Morowitz M.J."/>
            <person name="Banfield J.F."/>
        </authorList>
    </citation>
    <scope>NUCLEOTIDE SEQUENCE [LARGE SCALE GENOMIC DNA]</scope>
    <source>
        <strain evidence="2">S2_003_000_R2_14</strain>
    </source>
</reference>
<accession>A0A2W5TD47</accession>
<organism evidence="2 3">
    <name type="scientific">Archangium gephyra</name>
    <dbReference type="NCBI Taxonomy" id="48"/>
    <lineage>
        <taxon>Bacteria</taxon>
        <taxon>Pseudomonadati</taxon>
        <taxon>Myxococcota</taxon>
        <taxon>Myxococcia</taxon>
        <taxon>Myxococcales</taxon>
        <taxon>Cystobacterineae</taxon>
        <taxon>Archangiaceae</taxon>
        <taxon>Archangium</taxon>
    </lineage>
</organism>
<dbReference type="Gene3D" id="3.40.50.1820">
    <property type="entry name" value="alpha/beta hydrolase"/>
    <property type="match status" value="1"/>
</dbReference>
<evidence type="ECO:0000259" key="1">
    <source>
        <dbReference type="Pfam" id="PF12697"/>
    </source>
</evidence>
<evidence type="ECO:0000313" key="3">
    <source>
        <dbReference type="Proteomes" id="UP000249061"/>
    </source>
</evidence>
<evidence type="ECO:0000313" key="2">
    <source>
        <dbReference type="EMBL" id="PZR11827.1"/>
    </source>
</evidence>
<feature type="domain" description="AB hydrolase-1" evidence="1">
    <location>
        <begin position="191"/>
        <end position="323"/>
    </location>
</feature>